<sequence>TSHRPDHSSRPDRPDRRRSTTRTLAATLLGCALLAGPAVALAGASPSAEAKGGETAAAGTGVRVQQGTNGEWRYCPYTGTHPELGKGHASDAVGHLQCVLNKVYGYKSVTVDKIFGDATLAAVKNFQQSVGLTADGFVGPNTWAALHP</sequence>
<evidence type="ECO:0000259" key="3">
    <source>
        <dbReference type="Pfam" id="PF01471"/>
    </source>
</evidence>
<dbReference type="EMBL" id="WMBF01000213">
    <property type="protein sequence ID" value="MBW5423658.1"/>
    <property type="molecule type" value="Genomic_DNA"/>
</dbReference>
<feature type="domain" description="Peptidoglycan binding-like" evidence="3">
    <location>
        <begin position="91"/>
        <end position="146"/>
    </location>
</feature>
<dbReference type="Proteomes" id="UP001197114">
    <property type="component" value="Unassembled WGS sequence"/>
</dbReference>
<keyword evidence="2" id="KW-0732">Signal</keyword>
<evidence type="ECO:0000256" key="2">
    <source>
        <dbReference type="SAM" id="SignalP"/>
    </source>
</evidence>
<dbReference type="Pfam" id="PF01471">
    <property type="entry name" value="PG_binding_1"/>
    <property type="match status" value="1"/>
</dbReference>
<keyword evidence="5" id="KW-1185">Reference proteome</keyword>
<dbReference type="SUPFAM" id="SSF47090">
    <property type="entry name" value="PGBD-like"/>
    <property type="match status" value="1"/>
</dbReference>
<feature type="region of interest" description="Disordered" evidence="1">
    <location>
        <begin position="1"/>
        <end position="21"/>
    </location>
</feature>
<feature type="signal peptide" evidence="2">
    <location>
        <begin position="1"/>
        <end position="40"/>
    </location>
</feature>
<name>A0ABS6YQJ5_9ACTN</name>
<gene>
    <name evidence="4" type="ORF">GKQ77_19175</name>
</gene>
<reference evidence="4 5" key="1">
    <citation type="submission" date="2019-11" db="EMBL/GenBank/DDBJ databases">
        <authorList>
            <person name="Ay H."/>
        </authorList>
    </citation>
    <scope>NUCLEOTIDE SEQUENCE [LARGE SCALE GENOMIC DNA]</scope>
    <source>
        <strain evidence="4 5">BG9H</strain>
    </source>
</reference>
<comment type="caution">
    <text evidence="4">The sequence shown here is derived from an EMBL/GenBank/DDBJ whole genome shotgun (WGS) entry which is preliminary data.</text>
</comment>
<protein>
    <recommendedName>
        <fullName evidence="3">Peptidoglycan binding-like domain-containing protein</fullName>
    </recommendedName>
</protein>
<dbReference type="InterPro" id="IPR036366">
    <property type="entry name" value="PGBDSf"/>
</dbReference>
<dbReference type="InterPro" id="IPR036365">
    <property type="entry name" value="PGBD-like_sf"/>
</dbReference>
<proteinExistence type="predicted"/>
<organism evidence="4 5">
    <name type="scientific">Streptomyces anatolicus</name>
    <dbReference type="NCBI Taxonomy" id="2675858"/>
    <lineage>
        <taxon>Bacteria</taxon>
        <taxon>Bacillati</taxon>
        <taxon>Actinomycetota</taxon>
        <taxon>Actinomycetes</taxon>
        <taxon>Kitasatosporales</taxon>
        <taxon>Streptomycetaceae</taxon>
        <taxon>Streptomyces</taxon>
    </lineage>
</organism>
<evidence type="ECO:0000313" key="4">
    <source>
        <dbReference type="EMBL" id="MBW5423658.1"/>
    </source>
</evidence>
<accession>A0ABS6YQJ5</accession>
<evidence type="ECO:0000256" key="1">
    <source>
        <dbReference type="SAM" id="MobiDB-lite"/>
    </source>
</evidence>
<feature type="non-terminal residue" evidence="4">
    <location>
        <position position="1"/>
    </location>
</feature>
<feature type="compositionally biased region" description="Basic and acidic residues" evidence="1">
    <location>
        <begin position="1"/>
        <end position="18"/>
    </location>
</feature>
<feature type="chain" id="PRO_5046465486" description="Peptidoglycan binding-like domain-containing protein" evidence="2">
    <location>
        <begin position="41"/>
        <end position="148"/>
    </location>
</feature>
<dbReference type="InterPro" id="IPR002477">
    <property type="entry name" value="Peptidoglycan-bd-like"/>
</dbReference>
<dbReference type="Gene3D" id="1.10.101.10">
    <property type="entry name" value="PGBD-like superfamily/PGBD"/>
    <property type="match status" value="1"/>
</dbReference>
<dbReference type="RefSeq" id="WP_219690150.1">
    <property type="nucleotide sequence ID" value="NZ_WMBF01000213.1"/>
</dbReference>
<evidence type="ECO:0000313" key="5">
    <source>
        <dbReference type="Proteomes" id="UP001197114"/>
    </source>
</evidence>